<feature type="domain" description="Heterokaryon incompatibility" evidence="2">
    <location>
        <begin position="301"/>
        <end position="474"/>
    </location>
</feature>
<organism evidence="3">
    <name type="scientific">Gaeumannomyces tritici (strain R3-111a-1)</name>
    <name type="common">Wheat and barley take-all root rot fungus</name>
    <name type="synonym">Gaeumannomyces graminis var. tritici</name>
    <dbReference type="NCBI Taxonomy" id="644352"/>
    <lineage>
        <taxon>Eukaryota</taxon>
        <taxon>Fungi</taxon>
        <taxon>Dikarya</taxon>
        <taxon>Ascomycota</taxon>
        <taxon>Pezizomycotina</taxon>
        <taxon>Sordariomycetes</taxon>
        <taxon>Sordariomycetidae</taxon>
        <taxon>Magnaporthales</taxon>
        <taxon>Magnaporthaceae</taxon>
        <taxon>Gaeumannomyces</taxon>
    </lineage>
</organism>
<name>J3NYF8_GAET3</name>
<keyword evidence="1" id="KW-0472">Membrane</keyword>
<evidence type="ECO:0000313" key="4">
    <source>
        <dbReference type="EnsemblFungi" id="EJT76391"/>
    </source>
</evidence>
<dbReference type="OrthoDB" id="3789824at2759"/>
<dbReference type="Proteomes" id="UP000006039">
    <property type="component" value="Unassembled WGS sequence"/>
</dbReference>
<reference evidence="5" key="1">
    <citation type="submission" date="2010-07" db="EMBL/GenBank/DDBJ databases">
        <title>The genome sequence of Gaeumannomyces graminis var. tritici strain R3-111a-1.</title>
        <authorList>
            <consortium name="The Broad Institute Genome Sequencing Platform"/>
            <person name="Ma L.-J."/>
            <person name="Dead R."/>
            <person name="Young S."/>
            <person name="Zeng Q."/>
            <person name="Koehrsen M."/>
            <person name="Alvarado L."/>
            <person name="Berlin A."/>
            <person name="Chapman S.B."/>
            <person name="Chen Z."/>
            <person name="Freedman E."/>
            <person name="Gellesch M."/>
            <person name="Goldberg J."/>
            <person name="Griggs A."/>
            <person name="Gujja S."/>
            <person name="Heilman E.R."/>
            <person name="Heiman D."/>
            <person name="Hepburn T."/>
            <person name="Howarth C."/>
            <person name="Jen D."/>
            <person name="Larson L."/>
            <person name="Mehta T."/>
            <person name="Neiman D."/>
            <person name="Pearson M."/>
            <person name="Roberts A."/>
            <person name="Saif S."/>
            <person name="Shea T."/>
            <person name="Shenoy N."/>
            <person name="Sisk P."/>
            <person name="Stolte C."/>
            <person name="Sykes S."/>
            <person name="Walk T."/>
            <person name="White J."/>
            <person name="Yandava C."/>
            <person name="Haas B."/>
            <person name="Nusbaum C."/>
            <person name="Birren B."/>
        </authorList>
    </citation>
    <scope>NUCLEOTIDE SEQUENCE [LARGE SCALE GENOMIC DNA]</scope>
    <source>
        <strain evidence="5">R3-111a-1</strain>
    </source>
</reference>
<evidence type="ECO:0000313" key="3">
    <source>
        <dbReference type="EMBL" id="EJT76391.1"/>
    </source>
</evidence>
<protein>
    <recommendedName>
        <fullName evidence="2">Heterokaryon incompatibility domain-containing protein</fullName>
    </recommendedName>
</protein>
<reference evidence="4" key="4">
    <citation type="journal article" date="2015" name="G3 (Bethesda)">
        <title>Genome sequences of three phytopathogenic species of the Magnaporthaceae family of fungi.</title>
        <authorList>
            <person name="Okagaki L.H."/>
            <person name="Nunes C.C."/>
            <person name="Sailsbery J."/>
            <person name="Clay B."/>
            <person name="Brown D."/>
            <person name="John T."/>
            <person name="Oh Y."/>
            <person name="Young N."/>
            <person name="Fitzgerald M."/>
            <person name="Haas B.J."/>
            <person name="Zeng Q."/>
            <person name="Young S."/>
            <person name="Adiconis X."/>
            <person name="Fan L."/>
            <person name="Levin J.Z."/>
            <person name="Mitchell T.K."/>
            <person name="Okubara P.A."/>
            <person name="Farman M.L."/>
            <person name="Kohn L.M."/>
            <person name="Birren B."/>
            <person name="Ma L.-J."/>
            <person name="Dean R.A."/>
        </authorList>
    </citation>
    <scope>NUCLEOTIDE SEQUENCE</scope>
    <source>
        <strain evidence="4">R3-111a-1</strain>
    </source>
</reference>
<dbReference type="STRING" id="644352.J3NYF8"/>
<dbReference type="RefSeq" id="XP_009222391.1">
    <property type="nucleotide sequence ID" value="XM_009224127.1"/>
</dbReference>
<feature type="transmembrane region" description="Helical" evidence="1">
    <location>
        <begin position="6"/>
        <end position="30"/>
    </location>
</feature>
<evidence type="ECO:0000256" key="1">
    <source>
        <dbReference type="SAM" id="Phobius"/>
    </source>
</evidence>
<evidence type="ECO:0000313" key="5">
    <source>
        <dbReference type="Proteomes" id="UP000006039"/>
    </source>
</evidence>
<dbReference type="HOGENOM" id="CLU_002639_2_2_1"/>
<dbReference type="EnsemblFungi" id="EJT76391">
    <property type="protein sequence ID" value="EJT76391"/>
    <property type="gene ID" value="GGTG_06310"/>
</dbReference>
<keyword evidence="1" id="KW-0812">Transmembrane</keyword>
<proteinExistence type="predicted"/>
<dbReference type="AlphaFoldDB" id="J3NYF8"/>
<dbReference type="VEuPathDB" id="FungiDB:GGTG_06310"/>
<dbReference type="PANTHER" id="PTHR33112:SF16">
    <property type="entry name" value="HETEROKARYON INCOMPATIBILITY DOMAIN-CONTAINING PROTEIN"/>
    <property type="match status" value="1"/>
</dbReference>
<sequence length="850" mass="95303">MAELTLKGAALAMVLGAIFGYTLFHFIVFVRTSRKDLDSLRPTPPTTKPEPKVIWPEAPEGFRKPWAEGDPTNTSRYQLCGTCQQIDLGLLGLELRSMSRDSSQSVRLGHSLGGVRSGRELCDLCDLIWRSLFDDDPIHPRIKESDFPDYITVTLSLDTFADISLSHLHSSHMLQRQGSQHTFVTNMISVQIQSPCDTCFPGDVRFLKKGKIMIYRRSDQLPDADDLCPALREQPLPPANSDKTFATIDSWLQGCLRDHPACRTTRLNKARTCEPPPRLIEIPVDAGHVRLIEATDVQEPYAALSYCWGNFNSLSDSEQANPLTTTSTTFKEFQIQIPLDAIPLTIQQAIYITRRLGIKYLWVDSMCIVQDDPVDWQNHTVLMGSIYANALVTIAATGAANSSEGCFLSNPIAEGGSDSLYKHEAKLPIVISGRYIGDMFAAPLSMRRNLNGLKGLGAELAVSCWENRAWVLQERFFSRRIVHFGASQVHWECEQMVASQMRPFSELRWRAASTKKPVLNVERWWCSLLSQYTSSELSVDGDRLPAIASIAKEIAEAHKLTYVAGVYAEMLPRCLVWAAATNSRPGDDWARLWNNCLKIKPLTHPYVCPSERVSSWSWAHWEGSIATLNIHSYDPFFSLMGGIKVVERGDEHSHHQSSLVLWSQIRRVTRSQRRMETSDQWPTASVCYAILRDDPEGSGGTESEGFVVFDDPENAAPMEFDLVPVGTSYGTSYGTSDGTSSLIWSRFWSVDISLAVKRVGNEAADMKEARALGVEGGAALLPDRYRRLGLVVRFWGCAFHKLGPFTWEPLACNATISFVRLSEPFANGLMAWFPFGYFKRFHSYRQICLI</sequence>
<reference evidence="4" key="5">
    <citation type="submission" date="2018-04" db="UniProtKB">
        <authorList>
            <consortium name="EnsemblFungi"/>
        </authorList>
    </citation>
    <scope>IDENTIFICATION</scope>
    <source>
        <strain evidence="4">R3-111a-1</strain>
    </source>
</reference>
<evidence type="ECO:0000259" key="2">
    <source>
        <dbReference type="Pfam" id="PF06985"/>
    </source>
</evidence>
<gene>
    <name evidence="4" type="primary">20346768</name>
    <name evidence="3" type="ORF">GGTG_06310</name>
</gene>
<keyword evidence="5" id="KW-1185">Reference proteome</keyword>
<dbReference type="Pfam" id="PF06985">
    <property type="entry name" value="HET"/>
    <property type="match status" value="1"/>
</dbReference>
<dbReference type="GeneID" id="20346768"/>
<dbReference type="PANTHER" id="PTHR33112">
    <property type="entry name" value="DOMAIN PROTEIN, PUTATIVE-RELATED"/>
    <property type="match status" value="1"/>
</dbReference>
<dbReference type="InterPro" id="IPR010730">
    <property type="entry name" value="HET"/>
</dbReference>
<reference evidence="3" key="2">
    <citation type="submission" date="2010-07" db="EMBL/GenBank/DDBJ databases">
        <authorList>
            <consortium name="The Broad Institute Genome Sequencing Platform"/>
            <consortium name="Broad Institute Genome Sequencing Center for Infectious Disease"/>
            <person name="Ma L.-J."/>
            <person name="Dead R."/>
            <person name="Young S."/>
            <person name="Zeng Q."/>
            <person name="Koehrsen M."/>
            <person name="Alvarado L."/>
            <person name="Berlin A."/>
            <person name="Chapman S.B."/>
            <person name="Chen Z."/>
            <person name="Freedman E."/>
            <person name="Gellesch M."/>
            <person name="Goldberg J."/>
            <person name="Griggs A."/>
            <person name="Gujja S."/>
            <person name="Heilman E.R."/>
            <person name="Heiman D."/>
            <person name="Hepburn T."/>
            <person name="Howarth C."/>
            <person name="Jen D."/>
            <person name="Larson L."/>
            <person name="Mehta T."/>
            <person name="Neiman D."/>
            <person name="Pearson M."/>
            <person name="Roberts A."/>
            <person name="Saif S."/>
            <person name="Shea T."/>
            <person name="Shenoy N."/>
            <person name="Sisk P."/>
            <person name="Stolte C."/>
            <person name="Sykes S."/>
            <person name="Walk T."/>
            <person name="White J."/>
            <person name="Yandava C."/>
            <person name="Haas B."/>
            <person name="Nusbaum C."/>
            <person name="Birren B."/>
        </authorList>
    </citation>
    <scope>NUCLEOTIDE SEQUENCE</scope>
    <source>
        <strain evidence="3">R3-111a-1</strain>
    </source>
</reference>
<reference evidence="3" key="3">
    <citation type="submission" date="2010-09" db="EMBL/GenBank/DDBJ databases">
        <title>Annotation of Gaeumannomyces graminis var. tritici R3-111a-1.</title>
        <authorList>
            <consortium name="The Broad Institute Genome Sequencing Platform"/>
            <person name="Ma L.-J."/>
            <person name="Dead R."/>
            <person name="Young S.K."/>
            <person name="Zeng Q."/>
            <person name="Gargeya S."/>
            <person name="Fitzgerald M."/>
            <person name="Haas B."/>
            <person name="Abouelleil A."/>
            <person name="Alvarado L."/>
            <person name="Arachchi H.M."/>
            <person name="Berlin A."/>
            <person name="Brown A."/>
            <person name="Chapman S.B."/>
            <person name="Chen Z."/>
            <person name="Dunbar C."/>
            <person name="Freedman E."/>
            <person name="Gearin G."/>
            <person name="Gellesch M."/>
            <person name="Goldberg J."/>
            <person name="Griggs A."/>
            <person name="Gujja S."/>
            <person name="Heiman D."/>
            <person name="Howarth C."/>
            <person name="Larson L."/>
            <person name="Lui A."/>
            <person name="MacDonald P.J.P."/>
            <person name="Mehta T."/>
            <person name="Montmayeur A."/>
            <person name="Murphy C."/>
            <person name="Neiman D."/>
            <person name="Pearson M."/>
            <person name="Priest M."/>
            <person name="Roberts A."/>
            <person name="Saif S."/>
            <person name="Shea T."/>
            <person name="Shenoy N."/>
            <person name="Sisk P."/>
            <person name="Stolte C."/>
            <person name="Sykes S."/>
            <person name="Yandava C."/>
            <person name="Wortman J."/>
            <person name="Nusbaum C."/>
            <person name="Birren B."/>
        </authorList>
    </citation>
    <scope>NUCLEOTIDE SEQUENCE</scope>
    <source>
        <strain evidence="3">R3-111a-1</strain>
    </source>
</reference>
<keyword evidence="1" id="KW-1133">Transmembrane helix</keyword>
<dbReference type="EMBL" id="GL385397">
    <property type="protein sequence ID" value="EJT76391.1"/>
    <property type="molecule type" value="Genomic_DNA"/>
</dbReference>
<accession>J3NYF8</accession>
<dbReference type="eggNOG" id="ENOG502SQ1J">
    <property type="taxonomic scope" value="Eukaryota"/>
</dbReference>